<accession>A0AAE4Q697</accession>
<proteinExistence type="predicted"/>
<dbReference type="InterPro" id="IPR010064">
    <property type="entry name" value="HK97-gp10_tail"/>
</dbReference>
<sequence>MSKVEIDSLSSEVMKELEKYADVTTENVKKAVQKAGKTVRDEISANAPSDTGKYGKSWTVKTVRETSSSLELVVHSKNKYQLTHLLEFGHAKRSGGRVSARPHIANAEEKAIKVFEEEIKEAISNG</sequence>
<dbReference type="EMBL" id="JAGQEX010000011">
    <property type="protein sequence ID" value="MDV5977123.1"/>
    <property type="molecule type" value="Genomic_DNA"/>
</dbReference>
<evidence type="ECO:0000313" key="1">
    <source>
        <dbReference type="EMBL" id="MDV5977123.1"/>
    </source>
</evidence>
<name>A0AAE4Q697_STRCB</name>
<dbReference type="Proteomes" id="UP001186118">
    <property type="component" value="Unassembled WGS sequence"/>
</dbReference>
<dbReference type="AlphaFoldDB" id="A0AAE4Q697"/>
<reference evidence="1" key="1">
    <citation type="submission" date="2021-04" db="EMBL/GenBank/DDBJ databases">
        <title>Draft genomes of 20 S. canis strains.</title>
        <authorList>
            <person name="Pagnossin D."/>
            <person name="Weir W."/>
            <person name="Smith A."/>
            <person name="Ure R."/>
            <person name="Oravcova K."/>
        </authorList>
    </citation>
    <scope>NUCLEOTIDE SEQUENCE</scope>
    <source>
        <strain evidence="1">284</strain>
    </source>
</reference>
<gene>
    <name evidence="1" type="ORF">KB584_06555</name>
</gene>
<protein>
    <submittedName>
        <fullName evidence="1">HK97 gp10 family phage protein</fullName>
    </submittedName>
</protein>
<evidence type="ECO:0000313" key="2">
    <source>
        <dbReference type="Proteomes" id="UP001186118"/>
    </source>
</evidence>
<dbReference type="NCBIfam" id="TIGR01725">
    <property type="entry name" value="phge_HK97_gp10"/>
    <property type="match status" value="1"/>
</dbReference>
<dbReference type="RefSeq" id="WP_317610156.1">
    <property type="nucleotide sequence ID" value="NZ_JAGQEX010000011.1"/>
</dbReference>
<dbReference type="Pfam" id="PF04883">
    <property type="entry name" value="HK97-gp10_like"/>
    <property type="match status" value="1"/>
</dbReference>
<comment type="caution">
    <text evidence="1">The sequence shown here is derived from an EMBL/GenBank/DDBJ whole genome shotgun (WGS) entry which is preliminary data.</text>
</comment>
<organism evidence="1 2">
    <name type="scientific">Streptococcus canis</name>
    <dbReference type="NCBI Taxonomy" id="1329"/>
    <lineage>
        <taxon>Bacteria</taxon>
        <taxon>Bacillati</taxon>
        <taxon>Bacillota</taxon>
        <taxon>Bacilli</taxon>
        <taxon>Lactobacillales</taxon>
        <taxon>Streptococcaceae</taxon>
        <taxon>Streptococcus</taxon>
    </lineage>
</organism>